<dbReference type="EMBL" id="OU963867">
    <property type="protein sequence ID" value="CAH0392017.1"/>
    <property type="molecule type" value="Genomic_DNA"/>
</dbReference>
<keyword evidence="3" id="KW-1185">Reference proteome</keyword>
<feature type="compositionally biased region" description="Basic and acidic residues" evidence="1">
    <location>
        <begin position="1"/>
        <end position="20"/>
    </location>
</feature>
<protein>
    <recommendedName>
        <fullName evidence="4">Homeobox protein homothorax-like</fullName>
    </recommendedName>
</protein>
<dbReference type="AlphaFoldDB" id="A0A9P0F779"/>
<organism evidence="2 3">
    <name type="scientific">Bemisia tabaci</name>
    <name type="common">Sweetpotato whitefly</name>
    <name type="synonym">Aleurodes tabaci</name>
    <dbReference type="NCBI Taxonomy" id="7038"/>
    <lineage>
        <taxon>Eukaryota</taxon>
        <taxon>Metazoa</taxon>
        <taxon>Ecdysozoa</taxon>
        <taxon>Arthropoda</taxon>
        <taxon>Hexapoda</taxon>
        <taxon>Insecta</taxon>
        <taxon>Pterygota</taxon>
        <taxon>Neoptera</taxon>
        <taxon>Paraneoptera</taxon>
        <taxon>Hemiptera</taxon>
        <taxon>Sternorrhyncha</taxon>
        <taxon>Aleyrodoidea</taxon>
        <taxon>Aleyrodidae</taxon>
        <taxon>Aleyrodinae</taxon>
        <taxon>Bemisia</taxon>
    </lineage>
</organism>
<evidence type="ECO:0000313" key="2">
    <source>
        <dbReference type="EMBL" id="CAH0392017.1"/>
    </source>
</evidence>
<proteinExistence type="predicted"/>
<name>A0A9P0F779_BEMTA</name>
<evidence type="ECO:0000256" key="1">
    <source>
        <dbReference type="SAM" id="MobiDB-lite"/>
    </source>
</evidence>
<dbReference type="Proteomes" id="UP001152759">
    <property type="component" value="Chromosome 6"/>
</dbReference>
<evidence type="ECO:0000313" key="3">
    <source>
        <dbReference type="Proteomes" id="UP001152759"/>
    </source>
</evidence>
<sequence length="91" mass="9871">MDGPIDEVKSPVKDQHRAEPVLRSTGADCLSVRFSPIFSPHAGPSGAYSPDAAMGYMMDGSAQMMAAHRAPGDPPFHGEYHYPAQYYGHHL</sequence>
<evidence type="ECO:0008006" key="4">
    <source>
        <dbReference type="Google" id="ProtNLM"/>
    </source>
</evidence>
<reference evidence="2" key="1">
    <citation type="submission" date="2021-12" db="EMBL/GenBank/DDBJ databases">
        <authorList>
            <person name="King R."/>
        </authorList>
    </citation>
    <scope>NUCLEOTIDE SEQUENCE</scope>
</reference>
<accession>A0A9P0F779</accession>
<feature type="region of interest" description="Disordered" evidence="1">
    <location>
        <begin position="1"/>
        <end position="21"/>
    </location>
</feature>
<gene>
    <name evidence="2" type="ORF">BEMITA_LOCUS10576</name>
</gene>